<gene>
    <name evidence="2" type="ORF">UFOVP828_56</name>
</gene>
<evidence type="ECO:0000256" key="1">
    <source>
        <dbReference type="SAM" id="MobiDB-lite"/>
    </source>
</evidence>
<keyword evidence="2" id="KW-0176">Collagen</keyword>
<dbReference type="PANTHER" id="PTHR24637">
    <property type="entry name" value="COLLAGEN"/>
    <property type="match status" value="1"/>
</dbReference>
<feature type="region of interest" description="Disordered" evidence="1">
    <location>
        <begin position="1"/>
        <end position="77"/>
    </location>
</feature>
<feature type="compositionally biased region" description="Low complexity" evidence="1">
    <location>
        <begin position="39"/>
        <end position="53"/>
    </location>
</feature>
<reference evidence="2" key="1">
    <citation type="submission" date="2020-04" db="EMBL/GenBank/DDBJ databases">
        <authorList>
            <person name="Chiriac C."/>
            <person name="Salcher M."/>
            <person name="Ghai R."/>
            <person name="Kavagutti S V."/>
        </authorList>
    </citation>
    <scope>NUCLEOTIDE SEQUENCE</scope>
</reference>
<organism evidence="2">
    <name type="scientific">uncultured Caudovirales phage</name>
    <dbReference type="NCBI Taxonomy" id="2100421"/>
    <lineage>
        <taxon>Viruses</taxon>
        <taxon>Duplodnaviria</taxon>
        <taxon>Heunggongvirae</taxon>
        <taxon>Uroviricota</taxon>
        <taxon>Caudoviricetes</taxon>
        <taxon>Peduoviridae</taxon>
        <taxon>Maltschvirus</taxon>
        <taxon>Maltschvirus maltsch</taxon>
    </lineage>
</organism>
<dbReference type="InterPro" id="IPR008160">
    <property type="entry name" value="Collagen"/>
</dbReference>
<protein>
    <submittedName>
        <fullName evidence="2">Collagen triple helix repeat</fullName>
    </submittedName>
</protein>
<dbReference type="EMBL" id="LR796766">
    <property type="protein sequence ID" value="CAB4164640.1"/>
    <property type="molecule type" value="Genomic_DNA"/>
</dbReference>
<proteinExistence type="predicted"/>
<dbReference type="Pfam" id="PF01391">
    <property type="entry name" value="Collagen"/>
    <property type="match status" value="1"/>
</dbReference>
<dbReference type="PANTHER" id="PTHR24637:SF421">
    <property type="entry name" value="CUTICLE COLLAGEN DPY-2"/>
    <property type="match status" value="1"/>
</dbReference>
<sequence length="242" mass="26915">MAISRSMGFPIQEKQKINAVDQETPQLQFLPVPGPQGSPGPQGAMGPQGAQGPKGDKGDKGDAGADGKNGKNGLNGKNGESYFPVYKQLPGWASYEDTSSKIFSIEPTRGENGWHDLYITKDSILKNHSFLPANCNTLYNEQSRALTFRSLEIGSTVRISYNFSLETFINNTELWFATVYPEINKSVLTMVGSFKYQGIFDLTVDQTLHIEDKVMWFNFCRPYAKSDFLTNLTLKKIYVSVS</sequence>
<feature type="compositionally biased region" description="Basic and acidic residues" evidence="1">
    <location>
        <begin position="54"/>
        <end position="69"/>
    </location>
</feature>
<name>A0A6J5NY93_9CAUD</name>
<evidence type="ECO:0000313" key="2">
    <source>
        <dbReference type="EMBL" id="CAB4164640.1"/>
    </source>
</evidence>
<accession>A0A6J5NY93</accession>